<protein>
    <submittedName>
        <fullName evidence="2">Uncharacterized protein</fullName>
    </submittedName>
</protein>
<name>A0A1M6XA11_9FLAO</name>
<accession>A0A1M6XA11</accession>
<dbReference type="EMBL" id="FRBH01000005">
    <property type="protein sequence ID" value="SHL02822.1"/>
    <property type="molecule type" value="Genomic_DNA"/>
</dbReference>
<dbReference type="RefSeq" id="WP_072931220.1">
    <property type="nucleotide sequence ID" value="NZ_BMFL01000011.1"/>
</dbReference>
<dbReference type="AlphaFoldDB" id="A0A1M6XA11"/>
<gene>
    <name evidence="1" type="ORF">GCM10010984_17270</name>
    <name evidence="2" type="ORF">SAMN05443634_105174</name>
</gene>
<dbReference type="Proteomes" id="UP000650994">
    <property type="component" value="Unassembled WGS sequence"/>
</dbReference>
<evidence type="ECO:0000313" key="2">
    <source>
        <dbReference type="EMBL" id="SHL02822.1"/>
    </source>
</evidence>
<reference evidence="1" key="1">
    <citation type="journal article" date="2014" name="Int. J. Syst. Evol. Microbiol.">
        <title>Complete genome of a new Firmicutes species belonging to the dominant human colonic microbiota ('Ruminococcus bicirculans') reveals two chromosomes and a selective capacity to utilize plant glucans.</title>
        <authorList>
            <consortium name="NISC Comparative Sequencing Program"/>
            <person name="Wegmann U."/>
            <person name="Louis P."/>
            <person name="Goesmann A."/>
            <person name="Henrissat B."/>
            <person name="Duncan S.H."/>
            <person name="Flint H.J."/>
        </authorList>
    </citation>
    <scope>NUCLEOTIDE SEQUENCE</scope>
    <source>
        <strain evidence="1">CGMCC 1.12707</strain>
    </source>
</reference>
<reference evidence="3" key="3">
    <citation type="submission" date="2016-11" db="EMBL/GenBank/DDBJ databases">
        <authorList>
            <person name="Varghese N."/>
            <person name="Submissions S."/>
        </authorList>
    </citation>
    <scope>NUCLEOTIDE SEQUENCE [LARGE SCALE GENOMIC DNA]</scope>
    <source>
        <strain evidence="3">DSM 27989</strain>
    </source>
</reference>
<keyword evidence="4" id="KW-1185">Reference proteome</keyword>
<reference evidence="4" key="4">
    <citation type="journal article" date="2019" name="Int. J. Syst. Evol. Microbiol.">
        <title>The Global Catalogue of Microorganisms (GCM) 10K type strain sequencing project: providing services to taxonomists for standard genome sequencing and annotation.</title>
        <authorList>
            <consortium name="The Broad Institute Genomics Platform"/>
            <consortium name="The Broad Institute Genome Sequencing Center for Infectious Disease"/>
            <person name="Wu L."/>
            <person name="Ma J."/>
        </authorList>
    </citation>
    <scope>NUCLEOTIDE SEQUENCE [LARGE SCALE GENOMIC DNA]</scope>
    <source>
        <strain evidence="4">CGMCC 1.12707</strain>
    </source>
</reference>
<sequence length="141" mass="16678">MFLIGIDPDVDKSGFALIHEKNYELLNLTFFELFERFNKLKNDYPTEEIRVFIECGFLNKSNWHKINKGSASVNANIGNRTGRNHEVAYKLIEMCEFLNLTYFKVKPTTRKRDSKEFNLITGIRKRTNQEQRDAFMLIYGR</sequence>
<evidence type="ECO:0000313" key="3">
    <source>
        <dbReference type="Proteomes" id="UP000184120"/>
    </source>
</evidence>
<proteinExistence type="predicted"/>
<dbReference type="STRING" id="1434701.SAMN05443634_105174"/>
<dbReference type="OrthoDB" id="962841at2"/>
<evidence type="ECO:0000313" key="1">
    <source>
        <dbReference type="EMBL" id="GGF00253.1"/>
    </source>
</evidence>
<organism evidence="2 3">
    <name type="scientific">Chishuiella changwenlii</name>
    <dbReference type="NCBI Taxonomy" id="1434701"/>
    <lineage>
        <taxon>Bacteria</taxon>
        <taxon>Pseudomonadati</taxon>
        <taxon>Bacteroidota</taxon>
        <taxon>Flavobacteriia</taxon>
        <taxon>Flavobacteriales</taxon>
        <taxon>Weeksellaceae</taxon>
        <taxon>Chishuiella</taxon>
    </lineage>
</organism>
<dbReference type="Proteomes" id="UP000184120">
    <property type="component" value="Unassembled WGS sequence"/>
</dbReference>
<reference evidence="1" key="5">
    <citation type="submission" date="2024-05" db="EMBL/GenBank/DDBJ databases">
        <authorList>
            <person name="Sun Q."/>
            <person name="Zhou Y."/>
        </authorList>
    </citation>
    <scope>NUCLEOTIDE SEQUENCE</scope>
    <source>
        <strain evidence="1">CGMCC 1.12707</strain>
    </source>
</reference>
<evidence type="ECO:0000313" key="4">
    <source>
        <dbReference type="Proteomes" id="UP000650994"/>
    </source>
</evidence>
<reference evidence="2" key="2">
    <citation type="submission" date="2016-11" db="EMBL/GenBank/DDBJ databases">
        <authorList>
            <person name="Jaros S."/>
            <person name="Januszkiewicz K."/>
            <person name="Wedrychowicz H."/>
        </authorList>
    </citation>
    <scope>NUCLEOTIDE SEQUENCE [LARGE SCALE GENOMIC DNA]</scope>
    <source>
        <strain evidence="2">DSM 27989</strain>
    </source>
</reference>
<dbReference type="EMBL" id="BMFL01000011">
    <property type="protein sequence ID" value="GGF00253.1"/>
    <property type="molecule type" value="Genomic_DNA"/>
</dbReference>